<keyword evidence="2" id="KW-1185">Reference proteome</keyword>
<proteinExistence type="predicted"/>
<reference evidence="1 2" key="1">
    <citation type="submission" date="2017-11" db="EMBL/GenBank/DDBJ databases">
        <title>De-novo sequencing of pomegranate (Punica granatum L.) genome.</title>
        <authorList>
            <person name="Akparov Z."/>
            <person name="Amiraslanov A."/>
            <person name="Hajiyeva S."/>
            <person name="Abbasov M."/>
            <person name="Kaur K."/>
            <person name="Hamwieh A."/>
            <person name="Solovyev V."/>
            <person name="Salamov A."/>
            <person name="Braich B."/>
            <person name="Kosarev P."/>
            <person name="Mahmoud A."/>
            <person name="Hajiyev E."/>
            <person name="Babayeva S."/>
            <person name="Izzatullayeva V."/>
            <person name="Mammadov A."/>
            <person name="Mammadov A."/>
            <person name="Sharifova S."/>
            <person name="Ojaghi J."/>
            <person name="Eynullazada K."/>
            <person name="Bayramov B."/>
            <person name="Abdulazimova A."/>
            <person name="Shahmuradov I."/>
        </authorList>
    </citation>
    <scope>NUCLEOTIDE SEQUENCE [LARGE SCALE GENOMIC DNA]</scope>
    <source>
        <strain evidence="2">cv. AG2017</strain>
        <tissue evidence="1">Leaf</tissue>
    </source>
</reference>
<organism evidence="1 2">
    <name type="scientific">Punica granatum</name>
    <name type="common">Pomegranate</name>
    <dbReference type="NCBI Taxonomy" id="22663"/>
    <lineage>
        <taxon>Eukaryota</taxon>
        <taxon>Viridiplantae</taxon>
        <taxon>Streptophyta</taxon>
        <taxon>Embryophyta</taxon>
        <taxon>Tracheophyta</taxon>
        <taxon>Spermatophyta</taxon>
        <taxon>Magnoliopsida</taxon>
        <taxon>eudicotyledons</taxon>
        <taxon>Gunneridae</taxon>
        <taxon>Pentapetalae</taxon>
        <taxon>rosids</taxon>
        <taxon>malvids</taxon>
        <taxon>Myrtales</taxon>
        <taxon>Lythraceae</taxon>
        <taxon>Punica</taxon>
    </lineage>
</organism>
<gene>
    <name evidence="1" type="ORF">CRG98_037628</name>
</gene>
<dbReference type="Proteomes" id="UP000233551">
    <property type="component" value="Unassembled WGS sequence"/>
</dbReference>
<dbReference type="AlphaFoldDB" id="A0A2I0IEC1"/>
<comment type="caution">
    <text evidence="1">The sequence shown here is derived from an EMBL/GenBank/DDBJ whole genome shotgun (WGS) entry which is preliminary data.</text>
</comment>
<evidence type="ECO:0000313" key="2">
    <source>
        <dbReference type="Proteomes" id="UP000233551"/>
    </source>
</evidence>
<evidence type="ECO:0000313" key="1">
    <source>
        <dbReference type="EMBL" id="PKI42010.1"/>
    </source>
</evidence>
<sequence length="146" mass="15816">MTFGCKGSNVRGRWSTEEDMCGACIGVAGSLGAQLDARASASAGRRTRVTSMGRRAGRQRKSETWTCMHPWRELPGCTGIWRYFGASVQESKGGSFGKGAAALGQPVGAMAYEEKPGGSSGLDWSLNRNSWFKLNVELSIYARKWI</sequence>
<name>A0A2I0IEC1_PUNGR</name>
<accession>A0A2I0IEC1</accession>
<protein>
    <submittedName>
        <fullName evidence="1">Uncharacterized protein</fullName>
    </submittedName>
</protein>
<dbReference type="EMBL" id="PGOL01003245">
    <property type="protein sequence ID" value="PKI42010.1"/>
    <property type="molecule type" value="Genomic_DNA"/>
</dbReference>